<dbReference type="InterPro" id="IPR029071">
    <property type="entry name" value="Ubiquitin-like_domsf"/>
</dbReference>
<dbReference type="InterPro" id="IPR011009">
    <property type="entry name" value="Kinase-like_dom_sf"/>
</dbReference>
<evidence type="ECO:0000256" key="5">
    <source>
        <dbReference type="ARBA" id="ARBA00038035"/>
    </source>
</evidence>
<feature type="region of interest" description="Disordered" evidence="10">
    <location>
        <begin position="795"/>
        <end position="814"/>
    </location>
</feature>
<dbReference type="PANTHER" id="PTHR48013:SF9">
    <property type="entry name" value="DUAL SPECIFICITY MITOGEN-ACTIVATED PROTEIN KINASE KINASE 5"/>
    <property type="match status" value="1"/>
</dbReference>
<dbReference type="SMART" id="SM00213">
    <property type="entry name" value="UBQ"/>
    <property type="match status" value="1"/>
</dbReference>
<protein>
    <recommendedName>
        <fullName evidence="6">mitogen-activated protein kinase kinase</fullName>
        <ecNumber evidence="6">2.7.12.2</ecNumber>
    </recommendedName>
</protein>
<comment type="catalytic activity">
    <reaction evidence="7">
        <text>L-seryl-[protein] + ATP = O-phospho-L-seryl-[protein] + ADP + H(+)</text>
        <dbReference type="Rhea" id="RHEA:17989"/>
        <dbReference type="Rhea" id="RHEA-COMP:9863"/>
        <dbReference type="Rhea" id="RHEA-COMP:11604"/>
        <dbReference type="ChEBI" id="CHEBI:15378"/>
        <dbReference type="ChEBI" id="CHEBI:29999"/>
        <dbReference type="ChEBI" id="CHEBI:30616"/>
        <dbReference type="ChEBI" id="CHEBI:83421"/>
        <dbReference type="ChEBI" id="CHEBI:456216"/>
        <dbReference type="EC" id="2.7.12.2"/>
    </reaction>
</comment>
<keyword evidence="3 13" id="KW-0418">Kinase</keyword>
<dbReference type="PROSITE" id="PS50053">
    <property type="entry name" value="UBIQUITIN_2"/>
    <property type="match status" value="1"/>
</dbReference>
<dbReference type="EC" id="2.7.12.2" evidence="6"/>
<dbReference type="InterPro" id="IPR000626">
    <property type="entry name" value="Ubiquitin-like_dom"/>
</dbReference>
<dbReference type="SMART" id="SM00220">
    <property type="entry name" value="S_TKc"/>
    <property type="match status" value="1"/>
</dbReference>
<evidence type="ECO:0000256" key="4">
    <source>
        <dbReference type="ARBA" id="ARBA00022840"/>
    </source>
</evidence>
<feature type="region of interest" description="Disordered" evidence="10">
    <location>
        <begin position="402"/>
        <end position="436"/>
    </location>
</feature>
<dbReference type="InterPro" id="IPR000719">
    <property type="entry name" value="Prot_kinase_dom"/>
</dbReference>
<evidence type="ECO:0000256" key="3">
    <source>
        <dbReference type="ARBA" id="ARBA00022777"/>
    </source>
</evidence>
<feature type="domain" description="Protein kinase" evidence="11">
    <location>
        <begin position="52"/>
        <end position="312"/>
    </location>
</feature>
<accession>A0A2J8A723</accession>
<dbReference type="SUPFAM" id="SSF54236">
    <property type="entry name" value="Ubiquitin-like"/>
    <property type="match status" value="1"/>
</dbReference>
<dbReference type="PRINTS" id="PR00348">
    <property type="entry name" value="UBIQUITIN"/>
</dbReference>
<evidence type="ECO:0000259" key="11">
    <source>
        <dbReference type="PROSITE" id="PS50011"/>
    </source>
</evidence>
<name>A0A2J8A723_9CHLO</name>
<sequence>MPIFAARRCFALLEVLEAERPAPGSAEEQLLRQGDMGGAHPPTLVLSAEELILTKMELGAGSAGRVVMGHYRGREVAVKLLQLSGPPAMCEAMQREVRLQARVSYACRHTVKLLGVTVKDGQLALVMPKYQGSLTEYMEGLSGGCVPAGSVVLLAIDLLRGLAELHAHGVIMADLKPDNVLLDEGGMPLLCDFGIGRATSMVGQHVLQGSLNYMAPEQFAVDEGDAIMPQSDMWALAATLLHSLTGRPPWSGLNIGQIAKQVGVHRRPPELPPNLHPALSSLLGCCLQPDPGQRPSAAAALAVMERDVALWLQAIYTPAMATVELPAPEPAAAPSPTPPALAAPPLQPVLVQRPGSGVGSGMPLVAPPAAPAQQLQQPTPSVALRAPSSTSFAAVVGRRAVRPAQPQAVPPSGASRSAAGESLGPGSGSGHRQQQAGQVAAARRLLTLHVYLADETLMLIREPAVVMLQLPLVQDVFIDRGHIIEVAARLQLGTLLGAIARAVPIPRPCRRYLLQGSSCAGFRVVTEGELAAGLQLESVMFADAAARTLPSDLASSFQGPFRLMVDNERRDVPALLGSGLVRAGGVCHVGCLEPANMHVIVKTLTGLVFTVPAHEAWQTDELKAANQKSVVSAPAAHARMCPVPFAVQIQDVRGMPPSQQRLIFSGRQLDDNRKLSDYGLVNGSTIDMMLMLRGGKPVICIWPAQPTDVVVRLQLSEHWAFSSLVPRPDCTDGVQGGRSAEWAVRAQPDGTLVHPFSGGREYSYLFCMRHGGDTEPSTALEGVGGMALLYQGSSSPTLPAPPTTSHPGPRIQGLGPTPLDLPLHDFTAAHSFCVAGRHVETWLYEALAAFGVPVRERTDFLTFWLPHMEGAAWLLIAFADPADYQAAAELQVVPVPDVLLRLFMLFERLPMPVVVHGCLAAEVERVGMLRREGAALAVLEWGGMQVVRQGGGLA</sequence>
<evidence type="ECO:0000256" key="8">
    <source>
        <dbReference type="ARBA" id="ARBA00049299"/>
    </source>
</evidence>
<dbReference type="AlphaFoldDB" id="A0A2J8A723"/>
<evidence type="ECO:0000256" key="2">
    <source>
        <dbReference type="ARBA" id="ARBA00022741"/>
    </source>
</evidence>
<comment type="caution">
    <text evidence="13">The sequence shown here is derived from an EMBL/GenBank/DDBJ whole genome shotgun (WGS) entry which is preliminary data.</text>
</comment>
<evidence type="ECO:0000256" key="9">
    <source>
        <dbReference type="ARBA" id="ARBA00051693"/>
    </source>
</evidence>
<comment type="catalytic activity">
    <reaction evidence="9">
        <text>L-tyrosyl-[protein] + ATP = O-phospho-L-tyrosyl-[protein] + ADP + H(+)</text>
        <dbReference type="Rhea" id="RHEA:10596"/>
        <dbReference type="Rhea" id="RHEA-COMP:10136"/>
        <dbReference type="Rhea" id="RHEA-COMP:20101"/>
        <dbReference type="ChEBI" id="CHEBI:15378"/>
        <dbReference type="ChEBI" id="CHEBI:30616"/>
        <dbReference type="ChEBI" id="CHEBI:46858"/>
        <dbReference type="ChEBI" id="CHEBI:61978"/>
        <dbReference type="ChEBI" id="CHEBI:456216"/>
        <dbReference type="EC" id="2.7.12.2"/>
    </reaction>
</comment>
<evidence type="ECO:0000256" key="1">
    <source>
        <dbReference type="ARBA" id="ARBA00022679"/>
    </source>
</evidence>
<feature type="domain" description="Ubiquitin-like" evidence="12">
    <location>
        <begin position="597"/>
        <end position="695"/>
    </location>
</feature>
<reference evidence="13 14" key="1">
    <citation type="journal article" date="2017" name="Mol. Biol. Evol.">
        <title>The 4-celled Tetrabaena socialis nuclear genome reveals the essential components for genetic control of cell number at the origin of multicellularity in the volvocine lineage.</title>
        <authorList>
            <person name="Featherston J."/>
            <person name="Arakaki Y."/>
            <person name="Hanschen E.R."/>
            <person name="Ferris P.J."/>
            <person name="Michod R.E."/>
            <person name="Olson B.J.S.C."/>
            <person name="Nozaki H."/>
            <person name="Durand P.M."/>
        </authorList>
    </citation>
    <scope>NUCLEOTIDE SEQUENCE [LARGE SCALE GENOMIC DNA]</scope>
    <source>
        <strain evidence="13 14">NIES-571</strain>
    </source>
</reference>
<dbReference type="PROSITE" id="PS50011">
    <property type="entry name" value="PROTEIN_KINASE_DOM"/>
    <property type="match status" value="1"/>
</dbReference>
<keyword evidence="1" id="KW-0808">Transferase</keyword>
<dbReference type="Gene3D" id="3.10.20.90">
    <property type="entry name" value="Phosphatidylinositol 3-kinase Catalytic Subunit, Chain A, domain 1"/>
    <property type="match status" value="1"/>
</dbReference>
<evidence type="ECO:0000256" key="7">
    <source>
        <dbReference type="ARBA" id="ARBA00049014"/>
    </source>
</evidence>
<dbReference type="Gene3D" id="3.30.200.20">
    <property type="entry name" value="Phosphorylase Kinase, domain 1"/>
    <property type="match status" value="1"/>
</dbReference>
<keyword evidence="4" id="KW-0067">ATP-binding</keyword>
<dbReference type="InterPro" id="IPR019956">
    <property type="entry name" value="Ubiquitin_dom"/>
</dbReference>
<evidence type="ECO:0000313" key="13">
    <source>
        <dbReference type="EMBL" id="PNH08295.1"/>
    </source>
</evidence>
<evidence type="ECO:0000313" key="14">
    <source>
        <dbReference type="Proteomes" id="UP000236333"/>
    </source>
</evidence>
<keyword evidence="14" id="KW-1185">Reference proteome</keyword>
<gene>
    <name evidence="13" type="ORF">TSOC_005177</name>
</gene>
<evidence type="ECO:0000256" key="10">
    <source>
        <dbReference type="SAM" id="MobiDB-lite"/>
    </source>
</evidence>
<comment type="catalytic activity">
    <reaction evidence="8">
        <text>L-threonyl-[protein] + ATP = O-phospho-L-threonyl-[protein] + ADP + H(+)</text>
        <dbReference type="Rhea" id="RHEA:46608"/>
        <dbReference type="Rhea" id="RHEA-COMP:11060"/>
        <dbReference type="Rhea" id="RHEA-COMP:11605"/>
        <dbReference type="ChEBI" id="CHEBI:15378"/>
        <dbReference type="ChEBI" id="CHEBI:30013"/>
        <dbReference type="ChEBI" id="CHEBI:30616"/>
        <dbReference type="ChEBI" id="CHEBI:61977"/>
        <dbReference type="ChEBI" id="CHEBI:456216"/>
        <dbReference type="EC" id="2.7.12.2"/>
    </reaction>
</comment>
<dbReference type="PANTHER" id="PTHR48013">
    <property type="entry name" value="DUAL SPECIFICITY MITOGEN-ACTIVATED PROTEIN KINASE KINASE 5-RELATED"/>
    <property type="match status" value="1"/>
</dbReference>
<proteinExistence type="inferred from homology"/>
<dbReference type="OrthoDB" id="552305at2759"/>
<dbReference type="Gene3D" id="1.10.510.10">
    <property type="entry name" value="Transferase(Phosphotransferase) domain 1"/>
    <property type="match status" value="1"/>
</dbReference>
<organism evidence="13 14">
    <name type="scientific">Tetrabaena socialis</name>
    <dbReference type="NCBI Taxonomy" id="47790"/>
    <lineage>
        <taxon>Eukaryota</taxon>
        <taxon>Viridiplantae</taxon>
        <taxon>Chlorophyta</taxon>
        <taxon>core chlorophytes</taxon>
        <taxon>Chlorophyceae</taxon>
        <taxon>CS clade</taxon>
        <taxon>Chlamydomonadales</taxon>
        <taxon>Tetrabaenaceae</taxon>
        <taxon>Tetrabaena</taxon>
    </lineage>
</organism>
<dbReference type="CDD" id="cd14014">
    <property type="entry name" value="STKc_PknB_like"/>
    <property type="match status" value="1"/>
</dbReference>
<keyword evidence="2" id="KW-0547">Nucleotide-binding</keyword>
<feature type="compositionally biased region" description="Low complexity" evidence="10">
    <location>
        <begin position="402"/>
        <end position="411"/>
    </location>
</feature>
<evidence type="ECO:0000256" key="6">
    <source>
        <dbReference type="ARBA" id="ARBA00038999"/>
    </source>
</evidence>
<dbReference type="GO" id="GO:0004708">
    <property type="term" value="F:MAP kinase kinase activity"/>
    <property type="evidence" value="ECO:0007669"/>
    <property type="project" value="UniProtKB-EC"/>
</dbReference>
<dbReference type="Pfam" id="PF00069">
    <property type="entry name" value="Pkinase"/>
    <property type="match status" value="1"/>
</dbReference>
<feature type="region of interest" description="Disordered" evidence="10">
    <location>
        <begin position="352"/>
        <end position="386"/>
    </location>
</feature>
<dbReference type="SUPFAM" id="SSF56112">
    <property type="entry name" value="Protein kinase-like (PK-like)"/>
    <property type="match status" value="1"/>
</dbReference>
<dbReference type="Proteomes" id="UP000236333">
    <property type="component" value="Unassembled WGS sequence"/>
</dbReference>
<dbReference type="Pfam" id="PF00240">
    <property type="entry name" value="ubiquitin"/>
    <property type="match status" value="1"/>
</dbReference>
<comment type="similarity">
    <text evidence="5">Belongs to the protein kinase superfamily. STE Ser/Thr protein kinase family. MAP kinase kinase subfamily.</text>
</comment>
<dbReference type="GO" id="GO:0005524">
    <property type="term" value="F:ATP binding"/>
    <property type="evidence" value="ECO:0007669"/>
    <property type="project" value="UniProtKB-KW"/>
</dbReference>
<evidence type="ECO:0000259" key="12">
    <source>
        <dbReference type="PROSITE" id="PS50053"/>
    </source>
</evidence>
<dbReference type="EMBL" id="PGGS01000136">
    <property type="protein sequence ID" value="PNH08295.1"/>
    <property type="molecule type" value="Genomic_DNA"/>
</dbReference>